<dbReference type="GO" id="GO:0006816">
    <property type="term" value="P:calcium ion transport"/>
    <property type="evidence" value="ECO:0007669"/>
    <property type="project" value="UniProtKB-KW"/>
</dbReference>
<reference evidence="10 11" key="1">
    <citation type="submission" date="2024-11" db="EMBL/GenBank/DDBJ databases">
        <title>Chromosome-level genome assembly of the freshwater bivalve Anodonta woodiana.</title>
        <authorList>
            <person name="Chen X."/>
        </authorList>
    </citation>
    <scope>NUCLEOTIDE SEQUENCE [LARGE SCALE GENOMIC DNA]</scope>
    <source>
        <strain evidence="10">MN2024</strain>
        <tissue evidence="10">Gills</tissue>
    </source>
</reference>
<evidence type="ECO:0000256" key="2">
    <source>
        <dbReference type="ARBA" id="ARBA00022448"/>
    </source>
</evidence>
<dbReference type="InterPro" id="IPR004837">
    <property type="entry name" value="NaCa_Exmemb"/>
</dbReference>
<evidence type="ECO:0000313" key="10">
    <source>
        <dbReference type="EMBL" id="KAL3857554.1"/>
    </source>
</evidence>
<feature type="transmembrane region" description="Helical" evidence="8">
    <location>
        <begin position="150"/>
        <end position="169"/>
    </location>
</feature>
<proteinExistence type="predicted"/>
<dbReference type="Pfam" id="PF01699">
    <property type="entry name" value="Na_Ca_ex"/>
    <property type="match status" value="2"/>
</dbReference>
<keyword evidence="2" id="KW-0813">Transport</keyword>
<evidence type="ECO:0000256" key="3">
    <source>
        <dbReference type="ARBA" id="ARBA00022449"/>
    </source>
</evidence>
<feature type="transmembrane region" description="Helical" evidence="8">
    <location>
        <begin position="118"/>
        <end position="143"/>
    </location>
</feature>
<feature type="domain" description="Sodium/calcium exchanger membrane region" evidence="9">
    <location>
        <begin position="394"/>
        <end position="542"/>
    </location>
</feature>
<dbReference type="InterPro" id="IPR051359">
    <property type="entry name" value="CaCA_antiporter"/>
</dbReference>
<feature type="transmembrane region" description="Helical" evidence="8">
    <location>
        <begin position="7"/>
        <end position="24"/>
    </location>
</feature>
<evidence type="ECO:0000256" key="5">
    <source>
        <dbReference type="ARBA" id="ARBA00022692"/>
    </source>
</evidence>
<keyword evidence="6 8" id="KW-1133">Transmembrane helix</keyword>
<dbReference type="Proteomes" id="UP001634394">
    <property type="component" value="Unassembled WGS sequence"/>
</dbReference>
<dbReference type="GO" id="GO:0015297">
    <property type="term" value="F:antiporter activity"/>
    <property type="evidence" value="ECO:0007669"/>
    <property type="project" value="UniProtKB-KW"/>
</dbReference>
<feature type="transmembrane region" description="Helical" evidence="8">
    <location>
        <begin position="415"/>
        <end position="437"/>
    </location>
</feature>
<keyword evidence="3" id="KW-0050">Antiport</keyword>
<comment type="subcellular location">
    <subcellularLocation>
        <location evidence="1">Membrane</location>
        <topology evidence="1">Multi-pass membrane protein</topology>
    </subcellularLocation>
</comment>
<feature type="transmembrane region" description="Helical" evidence="8">
    <location>
        <begin position="181"/>
        <end position="199"/>
    </location>
</feature>
<evidence type="ECO:0000256" key="7">
    <source>
        <dbReference type="ARBA" id="ARBA00023136"/>
    </source>
</evidence>
<sequence>MSMVVKILKILLILSIMHGIPMYFCEHLKNSADKSDVNILERRETVSDIQRNADKAPALWQNRYTGGNSKRNELDFYPDITKTYTNFSATGTFGNGAPDIFSAIAAIGNAKDGDAGMAFGALLGAGVFVTTVVAGTIAIICPFDCMQRPFLRDVIFFVAALFYTFVILWDKKITKFESIGFIVMYVVYVLVVVIGRFIYTRNKNRTVQCNNVDGPAVIQNPGLLDEDALNSGIQNPSTLDEDALDSAEIEEERQHLLHSHVHSHTEAGPYLDVVISPWGRFFTAINPIDTENWSRMKIYKKVYEIFKSPLMFFLIITIPVVDYEEDNHNWNRYLNALQCFTGPVFCIFATKVGFNMMGSFPVWALVMIVAFCLAVLVFITSKNDTRPKIHAALAYLGFLVAVIWIYSIANEIVNILQTFGIAFSISNAILGLTFLAWGNSLGDFIADITMARQGYPRMGISACFGGPLFNLLLGVGIPFTIGTIKNGDYQLKLTLEELVLAAFLAFSLVTSLVIVTASKFRMSRPYGIYLMILYVVFLVVAILTETGIIKADIN</sequence>
<evidence type="ECO:0000313" key="11">
    <source>
        <dbReference type="Proteomes" id="UP001634394"/>
    </source>
</evidence>
<keyword evidence="4" id="KW-0406">Ion transport</keyword>
<accession>A0ABD3V7H8</accession>
<dbReference type="Gene3D" id="1.20.1420.30">
    <property type="entry name" value="NCX, central ion-binding region"/>
    <property type="match status" value="2"/>
</dbReference>
<keyword evidence="7 8" id="KW-0472">Membrane</keyword>
<evidence type="ECO:0000256" key="8">
    <source>
        <dbReference type="SAM" id="Phobius"/>
    </source>
</evidence>
<comment type="caution">
    <text evidence="10">The sequence shown here is derived from an EMBL/GenBank/DDBJ whole genome shotgun (WGS) entry which is preliminary data.</text>
</comment>
<feature type="transmembrane region" description="Helical" evidence="8">
    <location>
        <begin position="458"/>
        <end position="479"/>
    </location>
</feature>
<feature type="transmembrane region" description="Helical" evidence="8">
    <location>
        <begin position="360"/>
        <end position="379"/>
    </location>
</feature>
<dbReference type="AlphaFoldDB" id="A0ABD3V7H8"/>
<protein>
    <recommendedName>
        <fullName evidence="9">Sodium/calcium exchanger membrane region domain-containing protein</fullName>
    </recommendedName>
</protein>
<evidence type="ECO:0000259" key="9">
    <source>
        <dbReference type="Pfam" id="PF01699"/>
    </source>
</evidence>
<feature type="transmembrane region" description="Helical" evidence="8">
    <location>
        <begin position="302"/>
        <end position="321"/>
    </location>
</feature>
<dbReference type="PANTHER" id="PTHR12266:SF0">
    <property type="entry name" value="MITOCHONDRIAL SODIUM_CALCIUM EXCHANGER PROTEIN"/>
    <property type="match status" value="1"/>
</dbReference>
<keyword evidence="4" id="KW-0106">Calcium</keyword>
<evidence type="ECO:0000256" key="4">
    <source>
        <dbReference type="ARBA" id="ARBA00022568"/>
    </source>
</evidence>
<dbReference type="GO" id="GO:0016020">
    <property type="term" value="C:membrane"/>
    <property type="evidence" value="ECO:0007669"/>
    <property type="project" value="UniProtKB-SubCell"/>
</dbReference>
<keyword evidence="4" id="KW-0109">Calcium transport</keyword>
<dbReference type="PANTHER" id="PTHR12266">
    <property type="entry name" value="NA+/CA2+ K+ INDEPENDENT EXCHANGER"/>
    <property type="match status" value="1"/>
</dbReference>
<dbReference type="EMBL" id="JBJQND010000013">
    <property type="protein sequence ID" value="KAL3857554.1"/>
    <property type="molecule type" value="Genomic_DNA"/>
</dbReference>
<feature type="domain" description="Sodium/calcium exchanger membrane region" evidence="9">
    <location>
        <begin position="92"/>
        <end position="192"/>
    </location>
</feature>
<feature type="transmembrane region" description="Helical" evidence="8">
    <location>
        <begin position="391"/>
        <end position="409"/>
    </location>
</feature>
<feature type="transmembrane region" description="Helical" evidence="8">
    <location>
        <begin position="529"/>
        <end position="549"/>
    </location>
</feature>
<name>A0ABD3V7H8_SINWO</name>
<dbReference type="InterPro" id="IPR044880">
    <property type="entry name" value="NCX_ion-bd_dom_sf"/>
</dbReference>
<keyword evidence="11" id="KW-1185">Reference proteome</keyword>
<evidence type="ECO:0000256" key="1">
    <source>
        <dbReference type="ARBA" id="ARBA00004141"/>
    </source>
</evidence>
<feature type="transmembrane region" description="Helical" evidence="8">
    <location>
        <begin position="499"/>
        <end position="517"/>
    </location>
</feature>
<evidence type="ECO:0000256" key="6">
    <source>
        <dbReference type="ARBA" id="ARBA00022989"/>
    </source>
</evidence>
<organism evidence="10 11">
    <name type="scientific">Sinanodonta woodiana</name>
    <name type="common">Chinese pond mussel</name>
    <name type="synonym">Anodonta woodiana</name>
    <dbReference type="NCBI Taxonomy" id="1069815"/>
    <lineage>
        <taxon>Eukaryota</taxon>
        <taxon>Metazoa</taxon>
        <taxon>Spiralia</taxon>
        <taxon>Lophotrochozoa</taxon>
        <taxon>Mollusca</taxon>
        <taxon>Bivalvia</taxon>
        <taxon>Autobranchia</taxon>
        <taxon>Heteroconchia</taxon>
        <taxon>Palaeoheterodonta</taxon>
        <taxon>Unionida</taxon>
        <taxon>Unionoidea</taxon>
        <taxon>Unionidae</taxon>
        <taxon>Unioninae</taxon>
        <taxon>Sinanodonta</taxon>
    </lineage>
</organism>
<gene>
    <name evidence="10" type="ORF">ACJMK2_012206</name>
</gene>
<keyword evidence="5 8" id="KW-0812">Transmembrane</keyword>